<dbReference type="InterPro" id="IPR000515">
    <property type="entry name" value="MetI-like"/>
</dbReference>
<feature type="transmembrane region" description="Helical" evidence="7">
    <location>
        <begin position="134"/>
        <end position="154"/>
    </location>
</feature>
<feature type="transmembrane region" description="Helical" evidence="7">
    <location>
        <begin position="183"/>
        <end position="208"/>
    </location>
</feature>
<dbReference type="PANTHER" id="PTHR30193">
    <property type="entry name" value="ABC TRANSPORTER PERMEASE PROTEIN"/>
    <property type="match status" value="1"/>
</dbReference>
<organism evidence="9 10">
    <name type="scientific">Neogemmobacter tilapiae</name>
    <dbReference type="NCBI Taxonomy" id="875041"/>
    <lineage>
        <taxon>Bacteria</taxon>
        <taxon>Pseudomonadati</taxon>
        <taxon>Pseudomonadota</taxon>
        <taxon>Alphaproteobacteria</taxon>
        <taxon>Rhodobacterales</taxon>
        <taxon>Paracoccaceae</taxon>
        <taxon>Neogemmobacter</taxon>
    </lineage>
</organism>
<evidence type="ECO:0000256" key="1">
    <source>
        <dbReference type="ARBA" id="ARBA00004651"/>
    </source>
</evidence>
<evidence type="ECO:0000256" key="6">
    <source>
        <dbReference type="ARBA" id="ARBA00023136"/>
    </source>
</evidence>
<reference evidence="9" key="2">
    <citation type="submission" date="2020-09" db="EMBL/GenBank/DDBJ databases">
        <authorList>
            <person name="Sun Q."/>
            <person name="Kim S."/>
        </authorList>
    </citation>
    <scope>NUCLEOTIDE SEQUENCE</scope>
    <source>
        <strain evidence="9">KCTC 23310</strain>
    </source>
</reference>
<dbReference type="CDD" id="cd06261">
    <property type="entry name" value="TM_PBP2"/>
    <property type="match status" value="1"/>
</dbReference>
<evidence type="ECO:0000313" key="10">
    <source>
        <dbReference type="Proteomes" id="UP000638981"/>
    </source>
</evidence>
<evidence type="ECO:0000256" key="3">
    <source>
        <dbReference type="ARBA" id="ARBA00022475"/>
    </source>
</evidence>
<dbReference type="InterPro" id="IPR051393">
    <property type="entry name" value="ABC_transporter_permease"/>
</dbReference>
<feature type="transmembrane region" description="Helical" evidence="7">
    <location>
        <begin position="100"/>
        <end position="122"/>
    </location>
</feature>
<dbReference type="SUPFAM" id="SSF161098">
    <property type="entry name" value="MetI-like"/>
    <property type="match status" value="1"/>
</dbReference>
<dbReference type="GO" id="GO:0005886">
    <property type="term" value="C:plasma membrane"/>
    <property type="evidence" value="ECO:0007669"/>
    <property type="project" value="UniProtKB-SubCell"/>
</dbReference>
<feature type="transmembrane region" description="Helical" evidence="7">
    <location>
        <begin position="229"/>
        <end position="254"/>
    </location>
</feature>
<keyword evidence="4 7" id="KW-0812">Transmembrane</keyword>
<keyword evidence="10" id="KW-1185">Reference proteome</keyword>
<feature type="transmembrane region" description="Helical" evidence="7">
    <location>
        <begin position="42"/>
        <end position="64"/>
    </location>
</feature>
<comment type="caution">
    <text evidence="9">The sequence shown here is derived from an EMBL/GenBank/DDBJ whole genome shotgun (WGS) entry which is preliminary data.</text>
</comment>
<accession>A0A918WNA0</accession>
<name>A0A918WNA0_9RHOB</name>
<keyword evidence="6 7" id="KW-0472">Membrane</keyword>
<dbReference type="Pfam" id="PF00528">
    <property type="entry name" value="BPD_transp_1"/>
    <property type="match status" value="1"/>
</dbReference>
<dbReference type="Gene3D" id="1.10.3720.10">
    <property type="entry name" value="MetI-like"/>
    <property type="match status" value="1"/>
</dbReference>
<evidence type="ECO:0000256" key="2">
    <source>
        <dbReference type="ARBA" id="ARBA00022448"/>
    </source>
</evidence>
<comment type="similarity">
    <text evidence="7">Belongs to the binding-protein-dependent transport system permease family.</text>
</comment>
<sequence length="322" mass="35423">MADTGISSSSGARGAPGSVATQATLPIARKPSRLFRNLASKIALVPMILTVLVIFVGCTIWTVVHSFTSSKLLPKLDFVGLAQYERLWGNDRWMVSIKNLAVYGTCSMIFSLVIGFTLAALLDRKIRFENTFRTIILYPFALSFIVTGLVWQWILNPDFGIEKVVRDLGFESFVFDPLHSDQFVIYGILIAGLWQGTGLVMCLMLAGIRGIDEDIWKASRIEGIPVWKTYVQIIIPMIRPVIVTSVVLIASGIVKVYDLVVAQTSGGPGTSSQMPALYVMDRMFKDQNLAQGFAASTMMLVAVAIILIPWAYLEFGGKKSRG</sequence>
<proteinExistence type="inferred from homology"/>
<keyword evidence="5 7" id="KW-1133">Transmembrane helix</keyword>
<evidence type="ECO:0000259" key="8">
    <source>
        <dbReference type="PROSITE" id="PS50928"/>
    </source>
</evidence>
<dbReference type="PROSITE" id="PS50928">
    <property type="entry name" value="ABC_TM1"/>
    <property type="match status" value="1"/>
</dbReference>
<reference evidence="9" key="1">
    <citation type="journal article" date="2014" name="Int. J. Syst. Evol. Microbiol.">
        <title>Complete genome sequence of Corynebacterium casei LMG S-19264T (=DSM 44701T), isolated from a smear-ripened cheese.</title>
        <authorList>
            <consortium name="US DOE Joint Genome Institute (JGI-PGF)"/>
            <person name="Walter F."/>
            <person name="Albersmeier A."/>
            <person name="Kalinowski J."/>
            <person name="Ruckert C."/>
        </authorList>
    </citation>
    <scope>NUCLEOTIDE SEQUENCE</scope>
    <source>
        <strain evidence="9">KCTC 23310</strain>
    </source>
</reference>
<keyword evidence="3" id="KW-1003">Cell membrane</keyword>
<dbReference type="PANTHER" id="PTHR30193:SF42">
    <property type="entry name" value="ABC TRANSPORTER PERMEASE PROTEIN"/>
    <property type="match status" value="1"/>
</dbReference>
<protein>
    <submittedName>
        <fullName evidence="9">Sugar ABC transporter permease</fullName>
    </submittedName>
</protein>
<comment type="subcellular location">
    <subcellularLocation>
        <location evidence="1 7">Cell membrane</location>
        <topology evidence="1 7">Multi-pass membrane protein</topology>
    </subcellularLocation>
</comment>
<dbReference type="AlphaFoldDB" id="A0A918WNA0"/>
<keyword evidence="2 7" id="KW-0813">Transport</keyword>
<evidence type="ECO:0000256" key="5">
    <source>
        <dbReference type="ARBA" id="ARBA00022989"/>
    </source>
</evidence>
<evidence type="ECO:0000256" key="4">
    <source>
        <dbReference type="ARBA" id="ARBA00022692"/>
    </source>
</evidence>
<dbReference type="GO" id="GO:0055085">
    <property type="term" value="P:transmembrane transport"/>
    <property type="evidence" value="ECO:0007669"/>
    <property type="project" value="InterPro"/>
</dbReference>
<dbReference type="InterPro" id="IPR035906">
    <property type="entry name" value="MetI-like_sf"/>
</dbReference>
<evidence type="ECO:0000313" key="9">
    <source>
        <dbReference type="EMBL" id="GHC61077.1"/>
    </source>
</evidence>
<dbReference type="Proteomes" id="UP000638981">
    <property type="component" value="Unassembled WGS sequence"/>
</dbReference>
<feature type="domain" description="ABC transmembrane type-1" evidence="8">
    <location>
        <begin position="97"/>
        <end position="310"/>
    </location>
</feature>
<evidence type="ECO:0000256" key="7">
    <source>
        <dbReference type="RuleBase" id="RU363032"/>
    </source>
</evidence>
<dbReference type="EMBL" id="BMYJ01000008">
    <property type="protein sequence ID" value="GHC61077.1"/>
    <property type="molecule type" value="Genomic_DNA"/>
</dbReference>
<gene>
    <name evidence="9" type="ORF">GCM10007315_26310</name>
</gene>
<feature type="transmembrane region" description="Helical" evidence="7">
    <location>
        <begin position="289"/>
        <end position="313"/>
    </location>
</feature>